<dbReference type="AlphaFoldDB" id="A0A7M3MAL9"/>
<comment type="caution">
    <text evidence="5">The sequence shown here is derived from an EMBL/GenBank/DDBJ whole genome shotgun (WGS) entry which is preliminary data.</text>
</comment>
<keyword evidence="6" id="KW-1185">Reference proteome</keyword>
<evidence type="ECO:0000256" key="4">
    <source>
        <dbReference type="SAM" id="SignalP"/>
    </source>
</evidence>
<dbReference type="Pfam" id="PF03938">
    <property type="entry name" value="OmpH"/>
    <property type="match status" value="1"/>
</dbReference>
<dbReference type="GO" id="GO:0005829">
    <property type="term" value="C:cytosol"/>
    <property type="evidence" value="ECO:0007669"/>
    <property type="project" value="TreeGrafter"/>
</dbReference>
<dbReference type="InterPro" id="IPR024930">
    <property type="entry name" value="Skp_dom_sf"/>
</dbReference>
<evidence type="ECO:0000256" key="1">
    <source>
        <dbReference type="ARBA" id="ARBA00009091"/>
    </source>
</evidence>
<feature type="region of interest" description="Disordered" evidence="3">
    <location>
        <begin position="182"/>
        <end position="236"/>
    </location>
</feature>
<proteinExistence type="inferred from homology"/>
<feature type="signal peptide" evidence="4">
    <location>
        <begin position="1"/>
        <end position="23"/>
    </location>
</feature>
<dbReference type="SUPFAM" id="SSF111384">
    <property type="entry name" value="OmpH-like"/>
    <property type="match status" value="1"/>
</dbReference>
<comment type="similarity">
    <text evidence="1">Belongs to the Skp family.</text>
</comment>
<sequence>MNRVLSRPIRLSAGLLLLLFVLAAGCSQDQTTQTETSPEPAMRVAVVDETRIFNESNAGLEGVKMLNALNQSLREELAAMQDAAQGNGTEEDVANFRAAVQRYQEITNNQQRALYDAVQEEYVAVLAEFRRANDIDVVFGQENALSYNPDVDITEEVIAALNSASVELPAIDPTEYSLAGTPAAEETVPAVTEESPEAAAEAPEAAEEAPADENATQPEAAEEPDAQNASGGNATE</sequence>
<evidence type="ECO:0000313" key="6">
    <source>
        <dbReference type="Proteomes" id="UP000448292"/>
    </source>
</evidence>
<dbReference type="InterPro" id="IPR005632">
    <property type="entry name" value="Chaperone_Skp"/>
</dbReference>
<evidence type="ECO:0000256" key="3">
    <source>
        <dbReference type="SAM" id="MobiDB-lite"/>
    </source>
</evidence>
<feature type="chain" id="PRO_5029490669" description="OmpH family outer membrane protein" evidence="4">
    <location>
        <begin position="24"/>
        <end position="236"/>
    </location>
</feature>
<dbReference type="PANTHER" id="PTHR35089">
    <property type="entry name" value="CHAPERONE PROTEIN SKP"/>
    <property type="match status" value="1"/>
</dbReference>
<feature type="compositionally biased region" description="Low complexity" evidence="3">
    <location>
        <begin position="182"/>
        <end position="203"/>
    </location>
</feature>
<dbReference type="EMBL" id="QMIE01000020">
    <property type="protein sequence ID" value="TVM14818.1"/>
    <property type="molecule type" value="Genomic_DNA"/>
</dbReference>
<protein>
    <recommendedName>
        <fullName evidence="7">OmpH family outer membrane protein</fullName>
    </recommendedName>
</protein>
<dbReference type="SMART" id="SM00935">
    <property type="entry name" value="OmpH"/>
    <property type="match status" value="1"/>
</dbReference>
<dbReference type="OrthoDB" id="5456265at2"/>
<reference evidence="5 6" key="1">
    <citation type="submission" date="2018-06" db="EMBL/GenBank/DDBJ databases">
        <title>Complete genome of Desulfovibrio indonesiensis P37SLT.</title>
        <authorList>
            <person name="Crispim J.S."/>
            <person name="Vidigal P.M.P."/>
            <person name="Silva L.C.F."/>
            <person name="Laguardia C.N."/>
            <person name="Araujo L.C."/>
            <person name="Dias R.S."/>
            <person name="Sousa M.P."/>
            <person name="Paula S.O."/>
            <person name="Silva C."/>
        </authorList>
    </citation>
    <scope>NUCLEOTIDE SEQUENCE [LARGE SCALE GENOMIC DNA]</scope>
    <source>
        <strain evidence="5 6">P37SLT</strain>
    </source>
</reference>
<keyword evidence="2 4" id="KW-0732">Signal</keyword>
<dbReference type="PROSITE" id="PS51257">
    <property type="entry name" value="PROKAR_LIPOPROTEIN"/>
    <property type="match status" value="1"/>
</dbReference>
<evidence type="ECO:0000313" key="5">
    <source>
        <dbReference type="EMBL" id="TVM14818.1"/>
    </source>
</evidence>
<evidence type="ECO:0008006" key="7">
    <source>
        <dbReference type="Google" id="ProtNLM"/>
    </source>
</evidence>
<name>A0A7M3MAL9_9BACT</name>
<dbReference type="PANTHER" id="PTHR35089:SF1">
    <property type="entry name" value="CHAPERONE PROTEIN SKP"/>
    <property type="match status" value="1"/>
</dbReference>
<dbReference type="Gene3D" id="3.30.910.20">
    <property type="entry name" value="Skp domain"/>
    <property type="match status" value="1"/>
</dbReference>
<evidence type="ECO:0000256" key="2">
    <source>
        <dbReference type="ARBA" id="ARBA00022729"/>
    </source>
</evidence>
<feature type="compositionally biased region" description="Polar residues" evidence="3">
    <location>
        <begin position="227"/>
        <end position="236"/>
    </location>
</feature>
<dbReference type="Proteomes" id="UP000448292">
    <property type="component" value="Unassembled WGS sequence"/>
</dbReference>
<dbReference type="GO" id="GO:0051082">
    <property type="term" value="F:unfolded protein binding"/>
    <property type="evidence" value="ECO:0007669"/>
    <property type="project" value="InterPro"/>
</dbReference>
<gene>
    <name evidence="5" type="ORF">DPQ33_16455</name>
</gene>
<dbReference type="GO" id="GO:0050821">
    <property type="term" value="P:protein stabilization"/>
    <property type="evidence" value="ECO:0007669"/>
    <property type="project" value="TreeGrafter"/>
</dbReference>
<organism evidence="5 6">
    <name type="scientific">Oceanidesulfovibrio indonesiensis</name>
    <dbReference type="NCBI Taxonomy" id="54767"/>
    <lineage>
        <taxon>Bacteria</taxon>
        <taxon>Pseudomonadati</taxon>
        <taxon>Thermodesulfobacteriota</taxon>
        <taxon>Desulfovibrionia</taxon>
        <taxon>Desulfovibrionales</taxon>
        <taxon>Desulfovibrionaceae</taxon>
        <taxon>Oceanidesulfovibrio</taxon>
    </lineage>
</organism>
<dbReference type="RefSeq" id="WP_144304320.1">
    <property type="nucleotide sequence ID" value="NZ_QMIE01000020.1"/>
</dbReference>
<accession>A0A7M3MAL9</accession>